<name>A0A371IAE8_MUCPR</name>
<dbReference type="PROSITE" id="PS50088">
    <property type="entry name" value="ANK_REPEAT"/>
    <property type="match status" value="1"/>
</dbReference>
<dbReference type="PANTHER" id="PTHR32108">
    <property type="entry name" value="DNA-DIRECTED RNA POLYMERASE SUBUNIT ALPHA"/>
    <property type="match status" value="1"/>
</dbReference>
<dbReference type="AlphaFoldDB" id="A0A371IAE8"/>
<feature type="non-terminal residue" evidence="2">
    <location>
        <position position="1"/>
    </location>
</feature>
<evidence type="ECO:0000313" key="2">
    <source>
        <dbReference type="EMBL" id="RDY12007.1"/>
    </source>
</evidence>
<feature type="repeat" description="ANK" evidence="1">
    <location>
        <begin position="207"/>
        <end position="239"/>
    </location>
</feature>
<protein>
    <submittedName>
        <fullName evidence="2">Uncharacterized protein</fullName>
    </submittedName>
</protein>
<sequence length="248" mass="27477">MGSNQTHSAQVVVVGKVGDLFLKSLIILYDQIHSPRSPLIIQVLAKLAYLDNHAVPWLYNSTKVTPKEKDSTKEVTNIVEPGGVTRSGRIYTPDTLRKKIPSSEAKGVAVENTKVPTIGKEAEEFLKLIRHSEYELLDQMNKTLALISLLSLLINSESHRNLLFKTMNEAHVAQDIMVEKFGGIVNNLTIGSHLSFSKEEILAEGRGHNQPLHIFVKCGDYTIARLLIDNGSSLNVLPKNHAGQIMLH</sequence>
<dbReference type="InterPro" id="IPR002110">
    <property type="entry name" value="Ankyrin_rpt"/>
</dbReference>
<evidence type="ECO:0000256" key="1">
    <source>
        <dbReference type="PROSITE-ProRule" id="PRU00023"/>
    </source>
</evidence>
<proteinExistence type="predicted"/>
<reference evidence="2" key="1">
    <citation type="submission" date="2018-05" db="EMBL/GenBank/DDBJ databases">
        <title>Draft genome of Mucuna pruriens seed.</title>
        <authorList>
            <person name="Nnadi N.E."/>
            <person name="Vos R."/>
            <person name="Hasami M.H."/>
            <person name="Devisetty U.K."/>
            <person name="Aguiy J.C."/>
        </authorList>
    </citation>
    <scope>NUCLEOTIDE SEQUENCE [LARGE SCALE GENOMIC DNA]</scope>
    <source>
        <strain evidence="2">JCA_2017</strain>
    </source>
</reference>
<comment type="caution">
    <text evidence="2">The sequence shown here is derived from an EMBL/GenBank/DDBJ whole genome shotgun (WGS) entry which is preliminary data.</text>
</comment>
<evidence type="ECO:0000313" key="3">
    <source>
        <dbReference type="Proteomes" id="UP000257109"/>
    </source>
</evidence>
<dbReference type="EMBL" id="QJKJ01000543">
    <property type="protein sequence ID" value="RDY12007.1"/>
    <property type="molecule type" value="Genomic_DNA"/>
</dbReference>
<accession>A0A371IAE8</accession>
<keyword evidence="3" id="KW-1185">Reference proteome</keyword>
<keyword evidence="1" id="KW-0040">ANK repeat</keyword>
<organism evidence="2 3">
    <name type="scientific">Mucuna pruriens</name>
    <name type="common">Velvet bean</name>
    <name type="synonym">Dolichos pruriens</name>
    <dbReference type="NCBI Taxonomy" id="157652"/>
    <lineage>
        <taxon>Eukaryota</taxon>
        <taxon>Viridiplantae</taxon>
        <taxon>Streptophyta</taxon>
        <taxon>Embryophyta</taxon>
        <taxon>Tracheophyta</taxon>
        <taxon>Spermatophyta</taxon>
        <taxon>Magnoliopsida</taxon>
        <taxon>eudicotyledons</taxon>
        <taxon>Gunneridae</taxon>
        <taxon>Pentapetalae</taxon>
        <taxon>rosids</taxon>
        <taxon>fabids</taxon>
        <taxon>Fabales</taxon>
        <taxon>Fabaceae</taxon>
        <taxon>Papilionoideae</taxon>
        <taxon>50 kb inversion clade</taxon>
        <taxon>NPAAA clade</taxon>
        <taxon>indigoferoid/millettioid clade</taxon>
        <taxon>Phaseoleae</taxon>
        <taxon>Mucuna</taxon>
    </lineage>
</organism>
<dbReference type="PANTHER" id="PTHR32108:SF9">
    <property type="entry name" value="REVERSE TRANSCRIPTASE RNASE H-LIKE DOMAIN-CONTAINING PROTEIN"/>
    <property type="match status" value="1"/>
</dbReference>
<dbReference type="Proteomes" id="UP000257109">
    <property type="component" value="Unassembled WGS sequence"/>
</dbReference>
<dbReference type="OrthoDB" id="1743010at2759"/>
<gene>
    <name evidence="2" type="ORF">CR513_03242</name>
</gene>